<evidence type="ECO:0000256" key="2">
    <source>
        <dbReference type="ARBA" id="ARBA00022763"/>
    </source>
</evidence>
<accession>A8ZLK7</accession>
<evidence type="ECO:0000313" key="7">
    <source>
        <dbReference type="EMBL" id="ABW32034.1"/>
    </source>
</evidence>
<geneLocation type="plasmid" evidence="7 8">
    <name>pREB2</name>
</geneLocation>
<dbReference type="PANTHER" id="PTHR11076">
    <property type="entry name" value="DNA REPAIR POLYMERASE UMUC / TRANSFERASE FAMILY MEMBER"/>
    <property type="match status" value="1"/>
</dbReference>
<evidence type="ECO:0000256" key="1">
    <source>
        <dbReference type="ARBA" id="ARBA00010945"/>
    </source>
</evidence>
<dbReference type="KEGG" id="amr:AM1_B0315"/>
<dbReference type="SUPFAM" id="SSF56672">
    <property type="entry name" value="DNA/RNA polymerases"/>
    <property type="match status" value="1"/>
</dbReference>
<protein>
    <submittedName>
        <fullName evidence="7">DNA polymerase V, putative</fullName>
    </submittedName>
</protein>
<evidence type="ECO:0000256" key="5">
    <source>
        <dbReference type="ARBA" id="ARBA00023236"/>
    </source>
</evidence>
<keyword evidence="7" id="KW-0614">Plasmid</keyword>
<dbReference type="PROSITE" id="PS50173">
    <property type="entry name" value="UMUC"/>
    <property type="match status" value="1"/>
</dbReference>
<dbReference type="PANTHER" id="PTHR11076:SF34">
    <property type="entry name" value="PROTEIN UMUC"/>
    <property type="match status" value="1"/>
</dbReference>
<proteinExistence type="inferred from homology"/>
<dbReference type="GO" id="GO:0009432">
    <property type="term" value="P:SOS response"/>
    <property type="evidence" value="ECO:0007669"/>
    <property type="project" value="UniProtKB-KW"/>
</dbReference>
<keyword evidence="2" id="KW-0227">DNA damage</keyword>
<keyword evidence="5" id="KW-0742">SOS response</keyword>
<dbReference type="Pfam" id="PF00817">
    <property type="entry name" value="IMS"/>
    <property type="match status" value="1"/>
</dbReference>
<comment type="similarity">
    <text evidence="1">Belongs to the DNA polymerase type-Y family.</text>
</comment>
<dbReference type="InterPro" id="IPR001126">
    <property type="entry name" value="UmuC"/>
</dbReference>
<evidence type="ECO:0000313" key="8">
    <source>
        <dbReference type="Proteomes" id="UP000000268"/>
    </source>
</evidence>
<reference evidence="7 8" key="1">
    <citation type="journal article" date="2008" name="Proc. Natl. Acad. Sci. U.S.A.">
        <title>Niche adaptation and genome expansion in the chlorophyll d-producing cyanobacterium Acaryochloris marina.</title>
        <authorList>
            <person name="Swingley W.D."/>
            <person name="Chen M."/>
            <person name="Cheung P.C."/>
            <person name="Conrad A.L."/>
            <person name="Dejesa L.C."/>
            <person name="Hao J."/>
            <person name="Honchak B.M."/>
            <person name="Karbach L.E."/>
            <person name="Kurdoglu A."/>
            <person name="Lahiri S."/>
            <person name="Mastrian S.D."/>
            <person name="Miyashita H."/>
            <person name="Page L."/>
            <person name="Ramakrishna P."/>
            <person name="Satoh S."/>
            <person name="Sattley W.M."/>
            <person name="Shimada Y."/>
            <person name="Taylor H.L."/>
            <person name="Tomo T."/>
            <person name="Tsuchiya T."/>
            <person name="Wang Z.T."/>
            <person name="Raymond J."/>
            <person name="Mimuro M."/>
            <person name="Blankenship R.E."/>
            <person name="Touchman J.W."/>
        </authorList>
    </citation>
    <scope>NUCLEOTIDE SEQUENCE [LARGE SCALE GENOMIC DNA]</scope>
    <source>
        <strain evidence="8">MBIC 11017</strain>
        <plasmid evidence="8">Plasmid pREB2</plasmid>
    </source>
</reference>
<dbReference type="InterPro" id="IPR043502">
    <property type="entry name" value="DNA/RNA_pol_sf"/>
</dbReference>
<keyword evidence="3" id="KW-0741">SOS mutagenesis</keyword>
<feature type="domain" description="UmuC" evidence="6">
    <location>
        <begin position="6"/>
        <end position="188"/>
    </location>
</feature>
<dbReference type="AlphaFoldDB" id="A8ZLK7"/>
<organism evidence="7 8">
    <name type="scientific">Acaryochloris marina (strain MBIC 11017)</name>
    <dbReference type="NCBI Taxonomy" id="329726"/>
    <lineage>
        <taxon>Bacteria</taxon>
        <taxon>Bacillati</taxon>
        <taxon>Cyanobacteriota</taxon>
        <taxon>Cyanophyceae</taxon>
        <taxon>Acaryochloridales</taxon>
        <taxon>Acaryochloridaceae</taxon>
        <taxon>Acaryochloris</taxon>
    </lineage>
</organism>
<dbReference type="Pfam" id="PF11799">
    <property type="entry name" value="IMS_C"/>
    <property type="match status" value="1"/>
</dbReference>
<dbReference type="InterPro" id="IPR043128">
    <property type="entry name" value="Rev_trsase/Diguanyl_cyclase"/>
</dbReference>
<name>A8ZLK7_ACAM1</name>
<dbReference type="RefSeq" id="WP_012167182.1">
    <property type="nucleotide sequence ID" value="NC_009927.1"/>
</dbReference>
<dbReference type="Proteomes" id="UP000000268">
    <property type="component" value="Plasmid pREB2"/>
</dbReference>
<evidence type="ECO:0000259" key="6">
    <source>
        <dbReference type="PROSITE" id="PS50173"/>
    </source>
</evidence>
<dbReference type="InterPro" id="IPR050116">
    <property type="entry name" value="DNA_polymerase-Y"/>
</dbReference>
<dbReference type="GO" id="GO:0042276">
    <property type="term" value="P:error-prone translesion synthesis"/>
    <property type="evidence" value="ECO:0007669"/>
    <property type="project" value="TreeGrafter"/>
</dbReference>
<dbReference type="InterPro" id="IPR017961">
    <property type="entry name" value="DNA_pol_Y-fam_little_finger"/>
</dbReference>
<evidence type="ECO:0000256" key="4">
    <source>
        <dbReference type="ARBA" id="ARBA00023204"/>
    </source>
</evidence>
<dbReference type="InterPro" id="IPR025188">
    <property type="entry name" value="DUF4113"/>
</dbReference>
<gene>
    <name evidence="7" type="primary">umuC</name>
    <name evidence="7" type="ordered locus">AM1_B0315</name>
</gene>
<dbReference type="GO" id="GO:0003684">
    <property type="term" value="F:damaged DNA binding"/>
    <property type="evidence" value="ECO:0007669"/>
    <property type="project" value="InterPro"/>
</dbReference>
<dbReference type="GO" id="GO:0005829">
    <property type="term" value="C:cytosol"/>
    <property type="evidence" value="ECO:0007669"/>
    <property type="project" value="TreeGrafter"/>
</dbReference>
<dbReference type="EMBL" id="CP000839">
    <property type="protein sequence ID" value="ABW32034.1"/>
    <property type="molecule type" value="Genomic_DNA"/>
</dbReference>
<dbReference type="GO" id="GO:0003887">
    <property type="term" value="F:DNA-directed DNA polymerase activity"/>
    <property type="evidence" value="ECO:0007669"/>
    <property type="project" value="TreeGrafter"/>
</dbReference>
<dbReference type="Gene3D" id="3.30.70.270">
    <property type="match status" value="1"/>
</dbReference>
<keyword evidence="8" id="KW-1185">Reference proteome</keyword>
<dbReference type="HOGENOM" id="CLU_012348_3_0_3"/>
<keyword evidence="4" id="KW-0234">DNA repair</keyword>
<dbReference type="Gene3D" id="3.40.1170.60">
    <property type="match status" value="1"/>
</dbReference>
<evidence type="ECO:0000256" key="3">
    <source>
        <dbReference type="ARBA" id="ARBA00023199"/>
    </source>
</evidence>
<dbReference type="GO" id="GO:0006281">
    <property type="term" value="P:DNA repair"/>
    <property type="evidence" value="ECO:0007669"/>
    <property type="project" value="UniProtKB-KW"/>
</dbReference>
<dbReference type="Gene3D" id="1.10.150.20">
    <property type="entry name" value="5' to 3' exonuclease, C-terminal subdomain"/>
    <property type="match status" value="1"/>
</dbReference>
<sequence>MKQRLIGLCDCNSFYASCESALNPSLQHKPVVIASNNDGVVVTANAKGKALGLVMGVPLFKVQALIKKHDVRVFSSNYALYGDLSSRVMTILETFTPEQEIYSIDECFMRMPEFAEATTYSHKVRKTVLQWTGIPVSIGISTSKTLAKIANHVAKKQKQYGGVFDISAARNAEGILATFPVADIWGIGRQYNKWLLSQGIESAKELRDANEGLIRKKMGVVGVRMIHELRGISCLPLELVAKPKKETCVSRSFGQPVTELADLQEAIAAYASRAAEKLRHQEQVAEAMVVFARTSPFKSGYFRQSATVQFPIATNYTPTIVESARNAMARIYEPGREFQKAGVLMVGLCPETTIQGHLWEKDEGWEKRKRLMSIMDEVNDRFGRGTLEIAASGLRQTWRMQSKWRSPRYTTCWAELPVASC</sequence>
<dbReference type="Pfam" id="PF13438">
    <property type="entry name" value="DUF4113"/>
    <property type="match status" value="1"/>
</dbReference>
<dbReference type="CDD" id="cd01700">
    <property type="entry name" value="PolY_Pol_V_umuC"/>
    <property type="match status" value="1"/>
</dbReference>